<dbReference type="AlphaFoldDB" id="A0A2M7IPD6"/>
<dbReference type="Proteomes" id="UP000230837">
    <property type="component" value="Unassembled WGS sequence"/>
</dbReference>
<dbReference type="EMBL" id="PFHR01000053">
    <property type="protein sequence ID" value="PIW97199.1"/>
    <property type="molecule type" value="Genomic_DNA"/>
</dbReference>
<comment type="caution">
    <text evidence="1">The sequence shown here is derived from an EMBL/GenBank/DDBJ whole genome shotgun (WGS) entry which is preliminary data.</text>
</comment>
<organism evidence="1 2">
    <name type="scientific">Candidatus Kaiserbacteria bacterium CG_4_8_14_3_um_filter_38_9</name>
    <dbReference type="NCBI Taxonomy" id="1974599"/>
    <lineage>
        <taxon>Bacteria</taxon>
        <taxon>Candidatus Kaiseribacteriota</taxon>
    </lineage>
</organism>
<reference evidence="2" key="1">
    <citation type="submission" date="2017-09" db="EMBL/GenBank/DDBJ databases">
        <title>Depth-based differentiation of microbial function through sediment-hosted aquifers and enrichment of novel symbionts in the deep terrestrial subsurface.</title>
        <authorList>
            <person name="Probst A.J."/>
            <person name="Ladd B."/>
            <person name="Jarett J.K."/>
            <person name="Geller-Mcgrath D.E."/>
            <person name="Sieber C.M.K."/>
            <person name="Emerson J.B."/>
            <person name="Anantharaman K."/>
            <person name="Thomas B.C."/>
            <person name="Malmstrom R."/>
            <person name="Stieglmeier M."/>
            <person name="Klingl A."/>
            <person name="Woyke T."/>
            <person name="Ryan C.M."/>
            <person name="Banfield J.F."/>
        </authorList>
    </citation>
    <scope>NUCLEOTIDE SEQUENCE [LARGE SCALE GENOMIC DNA]</scope>
</reference>
<sequence>MKKISSVKVPVVIKPTKAKSVPKKTRAKLITPPQKITKPVSVKKASVKKVAKKKVATKSSETKKTLVKSVNKKSLIQASDEKSFWVSDGQILNNLLALANSFEKMDKLIYQHHANSTQNDFADWVETVLCDDDCATALRKAKTPKTANRIVTEHLKFYII</sequence>
<name>A0A2M7IPD6_9BACT</name>
<accession>A0A2M7IPD6</accession>
<proteinExistence type="predicted"/>
<evidence type="ECO:0000313" key="2">
    <source>
        <dbReference type="Proteomes" id="UP000230837"/>
    </source>
</evidence>
<evidence type="ECO:0000313" key="1">
    <source>
        <dbReference type="EMBL" id="PIW97199.1"/>
    </source>
</evidence>
<gene>
    <name evidence="1" type="ORF">COZ82_00865</name>
</gene>
<protein>
    <submittedName>
        <fullName evidence="1">Uncharacterized protein</fullName>
    </submittedName>
</protein>